<dbReference type="Gene3D" id="3.50.50.60">
    <property type="entry name" value="FAD/NAD(P)-binding domain"/>
    <property type="match status" value="1"/>
</dbReference>
<dbReference type="EMBL" id="OX459122">
    <property type="protein sequence ID" value="CAI9107282.1"/>
    <property type="molecule type" value="Genomic_DNA"/>
</dbReference>
<dbReference type="SUPFAM" id="SSF51905">
    <property type="entry name" value="FAD/NAD(P)-binding domain"/>
    <property type="match status" value="1"/>
</dbReference>
<evidence type="ECO:0000256" key="2">
    <source>
        <dbReference type="ARBA" id="ARBA00039785"/>
    </source>
</evidence>
<dbReference type="Gene3D" id="3.30.9.10">
    <property type="entry name" value="D-Amino Acid Oxidase, subunit A, domain 2"/>
    <property type="match status" value="1"/>
</dbReference>
<keyword evidence="1" id="KW-0560">Oxidoreductase</keyword>
<evidence type="ECO:0000256" key="1">
    <source>
        <dbReference type="ARBA" id="ARBA00023002"/>
    </source>
</evidence>
<dbReference type="GO" id="GO:0016491">
    <property type="term" value="F:oxidoreductase activity"/>
    <property type="evidence" value="ECO:0007669"/>
    <property type="project" value="UniProtKB-KW"/>
</dbReference>
<dbReference type="PANTHER" id="PTHR13847:SF287">
    <property type="entry name" value="FAD-DEPENDENT OXIDOREDUCTASE DOMAIN-CONTAINING PROTEIN 1"/>
    <property type="match status" value="1"/>
</dbReference>
<dbReference type="InterPro" id="IPR036188">
    <property type="entry name" value="FAD/NAD-bd_sf"/>
</dbReference>
<comment type="function">
    <text evidence="3">Required for the assembly of the mitochondrial membrane respiratory chain NADH dehydrogenase (Complex I). Involved in mid-late stages of complex I assembly.</text>
</comment>
<evidence type="ECO:0000259" key="4">
    <source>
        <dbReference type="Pfam" id="PF01266"/>
    </source>
</evidence>
<evidence type="ECO:0000313" key="6">
    <source>
        <dbReference type="Proteomes" id="UP001161247"/>
    </source>
</evidence>
<gene>
    <name evidence="5" type="ORF">OLC1_LOCUS15635</name>
</gene>
<evidence type="ECO:0000256" key="3">
    <source>
        <dbReference type="ARBA" id="ARBA00046185"/>
    </source>
</evidence>
<sequence length="507" mass="55437">MVRCARFLHFTISPSVDYASKTSKESPKMAMMDLKAISNPLSLCRNQLLHRKLASHKSSYCGRETRRHLAQPVHVANLQRDIKAQSHSYDVVIVGAGIIGLTIARQFLLGSDLSVAIIDADVPCAGATGAGQGYIWRINKEPGHEKWELASRSHELWVNLADSLQQQGMDPLQILGWKKTGSLLVGKTEEECAMLESRAKHLRDAGLGAQFLSNRELQMKEPALVLEEGGAAVFLPDDCQLDAHRAVASIEKGNRQFALNGRYAEFYHEPATGLLRSESSGEIDAVQTSKSTIYSKKAVILAAGSWSGSVMHGLFRNSNMDIDVPVKPRKGHLLLIENFDSFKLNHALMEAGYVNHQSAALQAAVSGAETPYDAETTSVSMTATMDSSGRLVLGSSRQLVGFNTDVDESIITRIWERAAEFFPALREKSLTELKKNRSVRVGLRPYMPDGKPVIGPVPGWSKFYVAAGHEGEGLTLALGTAEMIVDMVLGNPTKVDPEPYTVHRCSS</sequence>
<proteinExistence type="predicted"/>
<accession>A0AAV1DKF4</accession>
<feature type="domain" description="FAD dependent oxidoreductase" evidence="4">
    <location>
        <begin position="90"/>
        <end position="487"/>
    </location>
</feature>
<dbReference type="InterPro" id="IPR006076">
    <property type="entry name" value="FAD-dep_OxRdtase"/>
</dbReference>
<organism evidence="5 6">
    <name type="scientific">Oldenlandia corymbosa var. corymbosa</name>
    <dbReference type="NCBI Taxonomy" id="529605"/>
    <lineage>
        <taxon>Eukaryota</taxon>
        <taxon>Viridiplantae</taxon>
        <taxon>Streptophyta</taxon>
        <taxon>Embryophyta</taxon>
        <taxon>Tracheophyta</taxon>
        <taxon>Spermatophyta</taxon>
        <taxon>Magnoliopsida</taxon>
        <taxon>eudicotyledons</taxon>
        <taxon>Gunneridae</taxon>
        <taxon>Pentapetalae</taxon>
        <taxon>asterids</taxon>
        <taxon>lamiids</taxon>
        <taxon>Gentianales</taxon>
        <taxon>Rubiaceae</taxon>
        <taxon>Rubioideae</taxon>
        <taxon>Spermacoceae</taxon>
        <taxon>Hedyotis-Oldenlandia complex</taxon>
        <taxon>Oldenlandia</taxon>
    </lineage>
</organism>
<dbReference type="AlphaFoldDB" id="A0AAV1DKF4"/>
<keyword evidence="6" id="KW-1185">Reference proteome</keyword>
<dbReference type="PANTHER" id="PTHR13847">
    <property type="entry name" value="SARCOSINE DEHYDROGENASE-RELATED"/>
    <property type="match status" value="1"/>
</dbReference>
<protein>
    <recommendedName>
        <fullName evidence="2">FAD-dependent oxidoreductase domain-containing protein 1</fullName>
    </recommendedName>
</protein>
<evidence type="ECO:0000313" key="5">
    <source>
        <dbReference type="EMBL" id="CAI9107282.1"/>
    </source>
</evidence>
<dbReference type="SUPFAM" id="SSF54373">
    <property type="entry name" value="FAD-linked reductases, C-terminal domain"/>
    <property type="match status" value="1"/>
</dbReference>
<name>A0AAV1DKF4_OLDCO</name>
<reference evidence="5" key="1">
    <citation type="submission" date="2023-03" db="EMBL/GenBank/DDBJ databases">
        <authorList>
            <person name="Julca I."/>
        </authorList>
    </citation>
    <scope>NUCLEOTIDE SEQUENCE</scope>
</reference>
<dbReference type="Pfam" id="PF01266">
    <property type="entry name" value="DAO"/>
    <property type="match status" value="1"/>
</dbReference>
<dbReference type="GO" id="GO:0005737">
    <property type="term" value="C:cytoplasm"/>
    <property type="evidence" value="ECO:0007669"/>
    <property type="project" value="TreeGrafter"/>
</dbReference>
<dbReference type="Proteomes" id="UP001161247">
    <property type="component" value="Chromosome 5"/>
</dbReference>